<dbReference type="Proteomes" id="UP000461162">
    <property type="component" value="Unassembled WGS sequence"/>
</dbReference>
<name>A0A7K1KQC2_9BACT</name>
<sequence>MELVRLNEKTNGVRVVRKICILFAISILFSGCASTIKVNHSTTSGKPEVVIDRPYSRQMIDAFKDMMAAEGFTTVSDTNNILIFENELQKLWTKASLFSHGLYKAHIEFKMIEMDDAVLVIASCQYIDYQSGNYTSYRDQNDHADSKTLQIRMNSIKAELESMPINILTPVVNIDLTSTTVTSVEAIQNYSTSQNQFHSYKANGKREIILIHLASDNFNTYFVTYPGSNEIMDNWGKYSMLRGYLSQEKPIKIDNYNYYAFVLQTGKTVYYREYSHEPLGSNFKHADIMWYSDYMEDVAYVGQPLIKGSSVKFVSYDRRWNNYFTNTGETLKKHDIDNIRKLVENMSKNKIQVAEYLLDYSVSYKEFDKKYFISNRHSNEDQTWCSVSVYLGIRNKEVWGRFELTYHAYDWLFVNRFSVVADEYVYNSPSLNFDRDSTDRVWETFDGDLSNTLYTVAEKISQSNKTIIRFYGNEGTSDFTVSSTQKNNIASTIKLYSLIKNSI</sequence>
<dbReference type="PROSITE" id="PS51257">
    <property type="entry name" value="PROKAR_LIPOPROTEIN"/>
    <property type="match status" value="1"/>
</dbReference>
<dbReference type="RefSeq" id="WP_155934909.1">
    <property type="nucleotide sequence ID" value="NZ_WODC01000007.1"/>
</dbReference>
<evidence type="ECO:0008006" key="3">
    <source>
        <dbReference type="Google" id="ProtNLM"/>
    </source>
</evidence>
<reference evidence="1 2" key="1">
    <citation type="submission" date="2019-11" db="EMBL/GenBank/DDBJ databases">
        <title>Pseudodesulfovibrio alkaliphilus, sp. nov., an alkaliphilic sulfate-reducing bacteria from mud volcano of Taman peninsula, Russia.</title>
        <authorList>
            <person name="Frolova A."/>
            <person name="Merkel A.Y."/>
            <person name="Slobodkin A.I."/>
        </authorList>
    </citation>
    <scope>NUCLEOTIDE SEQUENCE [LARGE SCALE GENOMIC DNA]</scope>
    <source>
        <strain evidence="1 2">F-1</strain>
    </source>
</reference>
<dbReference type="EMBL" id="WODC01000007">
    <property type="protein sequence ID" value="MUM78296.1"/>
    <property type="molecule type" value="Genomic_DNA"/>
</dbReference>
<keyword evidence="2" id="KW-1185">Reference proteome</keyword>
<accession>A0A7K1KQC2</accession>
<comment type="caution">
    <text evidence="1">The sequence shown here is derived from an EMBL/GenBank/DDBJ whole genome shotgun (WGS) entry which is preliminary data.</text>
</comment>
<proteinExistence type="predicted"/>
<evidence type="ECO:0000313" key="1">
    <source>
        <dbReference type="EMBL" id="MUM78296.1"/>
    </source>
</evidence>
<protein>
    <recommendedName>
        <fullName evidence="3">Lipoprotein</fullName>
    </recommendedName>
</protein>
<dbReference type="AlphaFoldDB" id="A0A7K1KQC2"/>
<organism evidence="1 2">
    <name type="scientific">Pseudodesulfovibrio alkaliphilus</name>
    <dbReference type="NCBI Taxonomy" id="2661613"/>
    <lineage>
        <taxon>Bacteria</taxon>
        <taxon>Pseudomonadati</taxon>
        <taxon>Thermodesulfobacteriota</taxon>
        <taxon>Desulfovibrionia</taxon>
        <taxon>Desulfovibrionales</taxon>
        <taxon>Desulfovibrionaceae</taxon>
    </lineage>
</organism>
<evidence type="ECO:0000313" key="2">
    <source>
        <dbReference type="Proteomes" id="UP000461162"/>
    </source>
</evidence>
<gene>
    <name evidence="1" type="ORF">GKC30_11685</name>
</gene>